<name>A0A6G1G2K8_9PEZI</name>
<dbReference type="EMBL" id="ML975158">
    <property type="protein sequence ID" value="KAF1812222.1"/>
    <property type="molecule type" value="Genomic_DNA"/>
</dbReference>
<keyword evidence="3" id="KW-1185">Reference proteome</keyword>
<dbReference type="GeneID" id="54421853"/>
<dbReference type="OrthoDB" id="2157530at2759"/>
<accession>A0A6G1G2K8</accession>
<dbReference type="InterPro" id="IPR052895">
    <property type="entry name" value="HetReg/Transcr_Mod"/>
</dbReference>
<reference evidence="2 4" key="1">
    <citation type="submission" date="2020-01" db="EMBL/GenBank/DDBJ databases">
        <authorList>
            <consortium name="DOE Joint Genome Institute"/>
            <person name="Haridas S."/>
            <person name="Albert R."/>
            <person name="Binder M."/>
            <person name="Bloem J."/>
            <person name="Labutti K."/>
            <person name="Salamov A."/>
            <person name="Andreopoulos B."/>
            <person name="Baker S.E."/>
            <person name="Barry K."/>
            <person name="Bills G."/>
            <person name="Bluhm B.H."/>
            <person name="Cannon C."/>
            <person name="Castanera R."/>
            <person name="Culley D.E."/>
            <person name="Daum C."/>
            <person name="Ezra D."/>
            <person name="Gonzalez J.B."/>
            <person name="Henrissat B."/>
            <person name="Kuo A."/>
            <person name="Liang C."/>
            <person name="Lipzen A."/>
            <person name="Lutzoni F."/>
            <person name="Magnuson J."/>
            <person name="Mondo S."/>
            <person name="Nolan M."/>
            <person name="Ohm R."/>
            <person name="Pangilinan J."/>
            <person name="Park H.-J."/>
            <person name="Ramirez L."/>
            <person name="Alfaro M."/>
            <person name="Sun H."/>
            <person name="Tritt A."/>
            <person name="Yoshinaga Y."/>
            <person name="Zwiers L.-H."/>
            <person name="Turgeon B.G."/>
            <person name="Goodwin S.B."/>
            <person name="Spatafora J.W."/>
            <person name="Crous P.W."/>
            <person name="Grigoriev I.V."/>
        </authorList>
    </citation>
    <scope>NUCLEOTIDE SEQUENCE</scope>
    <source>
        <strain evidence="2 4">CBS 781.70</strain>
    </source>
</reference>
<dbReference type="AlphaFoldDB" id="A0A6G1G2K8"/>
<dbReference type="PANTHER" id="PTHR24148:SF64">
    <property type="entry name" value="HETEROKARYON INCOMPATIBILITY DOMAIN-CONTAINING PROTEIN"/>
    <property type="match status" value="1"/>
</dbReference>
<dbReference type="RefSeq" id="XP_033533853.1">
    <property type="nucleotide sequence ID" value="XM_033681283.1"/>
</dbReference>
<sequence>MPVYRYRPLTEGEIRLVRLPDISFTPSTITPEVTIIHTRSDTAKGPFETLSYVWGPNPDRQRIACGDGSFLWGGTNLVSALGFLILRQKREITSSALFWIDALCIYQDDKEEKEVQVAGMRHIYQSAKRTLAYPREPGDDSHLAFVYFHNASAAIAHDFRTRLRSTDLAAEVRKTYYLAVDDSKFMQWAIQLRKSKLFLDCVHACASPDEKLFGPFQPYRTRILTAIASLLARPFFQRIWIVQEMAVSTEVVMVCGQDLCLLTTFQALLEAFRESKVRWDDFANEPTKLEIYKGMTQLSSVNTLRNDRMEGKDGKSLLLLMQGCRTGRATLAVDKIYALLGLTRERFPVEYEMGNLQSVEFKVNVYLRLAKYFIARHEGDNLLYEAARSDLTTADCLSWVPDWEQCPIRTNIGHTMSMMTRWYFDAFGHLKRRDQETPRKSAPDCEMKLSTNNTELVTEGAILQKILIVGSASTG</sequence>
<reference evidence="4" key="3">
    <citation type="submission" date="2025-04" db="UniProtKB">
        <authorList>
            <consortium name="RefSeq"/>
        </authorList>
    </citation>
    <scope>IDENTIFICATION</scope>
    <source>
        <strain evidence="4">CBS 781.70</strain>
    </source>
</reference>
<feature type="domain" description="Heterokaryon incompatibility" evidence="1">
    <location>
        <begin position="47"/>
        <end position="244"/>
    </location>
</feature>
<dbReference type="PANTHER" id="PTHR24148">
    <property type="entry name" value="ANKYRIN REPEAT DOMAIN-CONTAINING PROTEIN 39 HOMOLOG-RELATED"/>
    <property type="match status" value="1"/>
</dbReference>
<protein>
    <recommendedName>
        <fullName evidence="1">Heterokaryon incompatibility domain-containing protein</fullName>
    </recommendedName>
</protein>
<evidence type="ECO:0000313" key="2">
    <source>
        <dbReference type="EMBL" id="KAF1812222.1"/>
    </source>
</evidence>
<evidence type="ECO:0000259" key="1">
    <source>
        <dbReference type="Pfam" id="PF06985"/>
    </source>
</evidence>
<dbReference type="Proteomes" id="UP000504638">
    <property type="component" value="Unplaced"/>
</dbReference>
<dbReference type="InterPro" id="IPR010730">
    <property type="entry name" value="HET"/>
</dbReference>
<reference evidence="4" key="2">
    <citation type="submission" date="2020-04" db="EMBL/GenBank/DDBJ databases">
        <authorList>
            <consortium name="NCBI Genome Project"/>
        </authorList>
    </citation>
    <scope>NUCLEOTIDE SEQUENCE</scope>
    <source>
        <strain evidence="4">CBS 781.70</strain>
    </source>
</reference>
<gene>
    <name evidence="2 4" type="ORF">P152DRAFT_473937</name>
</gene>
<proteinExistence type="predicted"/>
<dbReference type="Pfam" id="PF06985">
    <property type="entry name" value="HET"/>
    <property type="match status" value="1"/>
</dbReference>
<organism evidence="2">
    <name type="scientific">Eremomyces bilateralis CBS 781.70</name>
    <dbReference type="NCBI Taxonomy" id="1392243"/>
    <lineage>
        <taxon>Eukaryota</taxon>
        <taxon>Fungi</taxon>
        <taxon>Dikarya</taxon>
        <taxon>Ascomycota</taxon>
        <taxon>Pezizomycotina</taxon>
        <taxon>Dothideomycetes</taxon>
        <taxon>Dothideomycetes incertae sedis</taxon>
        <taxon>Eremomycetales</taxon>
        <taxon>Eremomycetaceae</taxon>
        <taxon>Eremomyces</taxon>
    </lineage>
</organism>
<evidence type="ECO:0000313" key="3">
    <source>
        <dbReference type="Proteomes" id="UP000504638"/>
    </source>
</evidence>
<evidence type="ECO:0000313" key="4">
    <source>
        <dbReference type="RefSeq" id="XP_033533853.1"/>
    </source>
</evidence>